<keyword evidence="3" id="KW-1185">Reference proteome</keyword>
<dbReference type="EMBL" id="FOQY01000025">
    <property type="protein sequence ID" value="SFK44648.1"/>
    <property type="molecule type" value="Genomic_DNA"/>
</dbReference>
<evidence type="ECO:0000256" key="1">
    <source>
        <dbReference type="SAM" id="MobiDB-lite"/>
    </source>
</evidence>
<feature type="compositionally biased region" description="Acidic residues" evidence="1">
    <location>
        <begin position="85"/>
        <end position="94"/>
    </location>
</feature>
<feature type="region of interest" description="Disordered" evidence="1">
    <location>
        <begin position="56"/>
        <end position="205"/>
    </location>
</feature>
<feature type="compositionally biased region" description="Acidic residues" evidence="1">
    <location>
        <begin position="112"/>
        <end position="140"/>
    </location>
</feature>
<sequence length="205" mass="23102">MAIALAAAGATGRLGASGSDLVQQALKKLGTIPELEKIVDSVRGELFEVGKAAAKAAATKQVDTLTSKLHERADMLRTPGKPKEAEEEEEEEQEPAPRRRGRTAAKARREQEPEEEEEEYDEELEEEEEPEEEEPEEEPEPTPRRRPPASRRRSAARAREEQEPEEEEEEEEPEEEPKPRGARRRGGVQRETTPARSRPVRRARG</sequence>
<gene>
    <name evidence="2" type="ORF">SAMN05216275_12571</name>
</gene>
<dbReference type="RefSeq" id="WP_177245345.1">
    <property type="nucleotide sequence ID" value="NZ_FOQY01000025.1"/>
</dbReference>
<reference evidence="3" key="1">
    <citation type="submission" date="2016-10" db="EMBL/GenBank/DDBJ databases">
        <authorList>
            <person name="Varghese N."/>
            <person name="Submissions S."/>
        </authorList>
    </citation>
    <scope>NUCLEOTIDE SEQUENCE [LARGE SCALE GENOMIC DNA]</scope>
    <source>
        <strain evidence="3">CGMCC 4.2126</strain>
    </source>
</reference>
<dbReference type="Proteomes" id="UP000199111">
    <property type="component" value="Unassembled WGS sequence"/>
</dbReference>
<proteinExistence type="predicted"/>
<dbReference type="AlphaFoldDB" id="A0A1I3ZKN0"/>
<dbReference type="GeneID" id="96304159"/>
<organism evidence="2 3">
    <name type="scientific">Streptosporangium canum</name>
    <dbReference type="NCBI Taxonomy" id="324952"/>
    <lineage>
        <taxon>Bacteria</taxon>
        <taxon>Bacillati</taxon>
        <taxon>Actinomycetota</taxon>
        <taxon>Actinomycetes</taxon>
        <taxon>Streptosporangiales</taxon>
        <taxon>Streptosporangiaceae</taxon>
        <taxon>Streptosporangium</taxon>
    </lineage>
</organism>
<protein>
    <submittedName>
        <fullName evidence="2">Uncharacterized protein</fullName>
    </submittedName>
</protein>
<accession>A0A1I3ZKN0</accession>
<feature type="compositionally biased region" description="Acidic residues" evidence="1">
    <location>
        <begin position="162"/>
        <end position="175"/>
    </location>
</feature>
<feature type="compositionally biased region" description="Basic residues" evidence="1">
    <location>
        <begin position="144"/>
        <end position="156"/>
    </location>
</feature>
<evidence type="ECO:0000313" key="3">
    <source>
        <dbReference type="Proteomes" id="UP000199111"/>
    </source>
</evidence>
<evidence type="ECO:0000313" key="2">
    <source>
        <dbReference type="EMBL" id="SFK44648.1"/>
    </source>
</evidence>
<name>A0A1I3ZKN0_9ACTN</name>